<gene>
    <name evidence="2" type="ORF">O181_024529</name>
</gene>
<evidence type="ECO:0000256" key="1">
    <source>
        <dbReference type="SAM" id="MobiDB-lite"/>
    </source>
</evidence>
<feature type="compositionally biased region" description="Polar residues" evidence="1">
    <location>
        <begin position="64"/>
        <end position="84"/>
    </location>
</feature>
<feature type="compositionally biased region" description="Basic and acidic residues" evidence="1">
    <location>
        <begin position="52"/>
        <end position="62"/>
    </location>
</feature>
<feature type="compositionally biased region" description="Acidic residues" evidence="1">
    <location>
        <begin position="41"/>
        <end position="51"/>
    </location>
</feature>
<evidence type="ECO:0000313" key="2">
    <source>
        <dbReference type="EMBL" id="MBW0484814.1"/>
    </source>
</evidence>
<accession>A0A9Q3CGE6</accession>
<dbReference type="AlphaFoldDB" id="A0A9Q3CGE6"/>
<comment type="caution">
    <text evidence="2">The sequence shown here is derived from an EMBL/GenBank/DDBJ whole genome shotgun (WGS) entry which is preliminary data.</text>
</comment>
<keyword evidence="3" id="KW-1185">Reference proteome</keyword>
<feature type="region of interest" description="Disordered" evidence="1">
    <location>
        <begin position="1"/>
        <end position="84"/>
    </location>
</feature>
<protein>
    <submittedName>
        <fullName evidence="2">Uncharacterized protein</fullName>
    </submittedName>
</protein>
<proteinExistence type="predicted"/>
<feature type="region of interest" description="Disordered" evidence="1">
    <location>
        <begin position="105"/>
        <end position="124"/>
    </location>
</feature>
<name>A0A9Q3CGE6_9BASI</name>
<dbReference type="Proteomes" id="UP000765509">
    <property type="component" value="Unassembled WGS sequence"/>
</dbReference>
<reference evidence="2" key="1">
    <citation type="submission" date="2021-03" db="EMBL/GenBank/DDBJ databases">
        <title>Draft genome sequence of rust myrtle Austropuccinia psidii MF-1, a brazilian biotype.</title>
        <authorList>
            <person name="Quecine M.C."/>
            <person name="Pachon D.M.R."/>
            <person name="Bonatelli M.L."/>
            <person name="Correr F.H."/>
            <person name="Franceschini L.M."/>
            <person name="Leite T.F."/>
            <person name="Margarido G.R.A."/>
            <person name="Almeida C.A."/>
            <person name="Ferrarezi J.A."/>
            <person name="Labate C.A."/>
        </authorList>
    </citation>
    <scope>NUCLEOTIDE SEQUENCE</scope>
    <source>
        <strain evidence="2">MF-1</strain>
    </source>
</reference>
<sequence>MEGAAPSIRGGMKSRRSRSFSGLLGGYPDMSGGARARIGEVGDEEGEESVEDKDSGETEVKDALQNTPEVPQGSNLGPTTQPLVSQSDTRLLKIMKQMATIMGSLSQTAAPGTIPKPLHSRLHQ</sequence>
<organism evidence="2 3">
    <name type="scientific">Austropuccinia psidii MF-1</name>
    <dbReference type="NCBI Taxonomy" id="1389203"/>
    <lineage>
        <taxon>Eukaryota</taxon>
        <taxon>Fungi</taxon>
        <taxon>Dikarya</taxon>
        <taxon>Basidiomycota</taxon>
        <taxon>Pucciniomycotina</taxon>
        <taxon>Pucciniomycetes</taxon>
        <taxon>Pucciniales</taxon>
        <taxon>Sphaerophragmiaceae</taxon>
        <taxon>Austropuccinia</taxon>
    </lineage>
</organism>
<evidence type="ECO:0000313" key="3">
    <source>
        <dbReference type="Proteomes" id="UP000765509"/>
    </source>
</evidence>
<dbReference type="EMBL" id="AVOT02007863">
    <property type="protein sequence ID" value="MBW0484814.1"/>
    <property type="molecule type" value="Genomic_DNA"/>
</dbReference>